<reference evidence="1" key="1">
    <citation type="submission" date="2022-11" db="EMBL/GenBank/DDBJ databases">
        <title>Dyadobacter pollutisoli sp. nov., isolated from plastic dumped soil.</title>
        <authorList>
            <person name="Kim J.M."/>
            <person name="Kim K.R."/>
            <person name="Lee J.K."/>
            <person name="Hao L."/>
            <person name="Jeon C.O."/>
        </authorList>
    </citation>
    <scope>NUCLEOTIDE SEQUENCE</scope>
    <source>
        <strain evidence="1">U1</strain>
    </source>
</reference>
<dbReference type="GO" id="GO:0008270">
    <property type="term" value="F:zinc ion binding"/>
    <property type="evidence" value="ECO:0007669"/>
    <property type="project" value="InterPro"/>
</dbReference>
<dbReference type="KEGG" id="dpf:ON006_04645"/>
<name>A0A9E8SLM7_9BACT</name>
<dbReference type="SUPFAM" id="SSF57783">
    <property type="entry name" value="Zinc beta-ribbon"/>
    <property type="match status" value="1"/>
</dbReference>
<dbReference type="Pfam" id="PF13155">
    <property type="entry name" value="Toprim_2"/>
    <property type="match status" value="1"/>
</dbReference>
<dbReference type="RefSeq" id="WP_244819639.1">
    <property type="nucleotide sequence ID" value="NZ_CP112998.1"/>
</dbReference>
<dbReference type="AlphaFoldDB" id="A0A9E8SLM7"/>
<sequence length="305" mass="34721">MDFAGDQDYIKRVRETDMVSYLSRLGIEPEKISGVNYWYLSPLRAERTASFKVNRNLNRWFDFGEGIGGNLIDFGILHQQCSVADFLRQFKVDLLVGRLKEHQAPSASERERESKIQILEVTGIQKPALLEYLTQRKIAADAARAFCHQVHYQLAGKNYYAIGFRNDSGGFELRNPYSKISSSPKDITSINRGATTVSVFEGFFDMLSYQSLYGSKTRPPENLVVLNSVAFFKRSQPFLETHQSIQLYLDQDQSGRLLTTRALALGDQYVDRSSLYSGFKDLNEYLLASQQPHAKLIAHQEGHQL</sequence>
<dbReference type="Gene3D" id="3.90.580.10">
    <property type="entry name" value="Zinc finger, CHC2-type domain"/>
    <property type="match status" value="1"/>
</dbReference>
<dbReference type="InterPro" id="IPR036977">
    <property type="entry name" value="DNA_primase_Znf_CHC2"/>
</dbReference>
<evidence type="ECO:0000313" key="1">
    <source>
        <dbReference type="EMBL" id="WAC13248.1"/>
    </source>
</evidence>
<dbReference type="GO" id="GO:0003677">
    <property type="term" value="F:DNA binding"/>
    <property type="evidence" value="ECO:0007669"/>
    <property type="project" value="InterPro"/>
</dbReference>
<protein>
    <submittedName>
        <fullName evidence="1">Toprim domain-containing protein</fullName>
    </submittedName>
</protein>
<gene>
    <name evidence="1" type="ORF">ON006_04645</name>
</gene>
<accession>A0A9E8SLM7</accession>
<evidence type="ECO:0000313" key="2">
    <source>
        <dbReference type="Proteomes" id="UP001164653"/>
    </source>
</evidence>
<organism evidence="1 2">
    <name type="scientific">Dyadobacter pollutisoli</name>
    <dbReference type="NCBI Taxonomy" id="2910158"/>
    <lineage>
        <taxon>Bacteria</taxon>
        <taxon>Pseudomonadati</taxon>
        <taxon>Bacteroidota</taxon>
        <taxon>Cytophagia</taxon>
        <taxon>Cytophagales</taxon>
        <taxon>Spirosomataceae</taxon>
        <taxon>Dyadobacter</taxon>
    </lineage>
</organism>
<dbReference type="GO" id="GO:0006260">
    <property type="term" value="P:DNA replication"/>
    <property type="evidence" value="ECO:0007669"/>
    <property type="project" value="InterPro"/>
</dbReference>
<dbReference type="EMBL" id="CP112998">
    <property type="protein sequence ID" value="WAC13248.1"/>
    <property type="molecule type" value="Genomic_DNA"/>
</dbReference>
<dbReference type="Gene3D" id="3.40.1360.10">
    <property type="match status" value="1"/>
</dbReference>
<keyword evidence="2" id="KW-1185">Reference proteome</keyword>
<proteinExistence type="predicted"/>
<dbReference type="Proteomes" id="UP001164653">
    <property type="component" value="Chromosome"/>
</dbReference>